<dbReference type="Gene3D" id="3.40.30.10">
    <property type="entry name" value="Glutaredoxin"/>
    <property type="match status" value="1"/>
</dbReference>
<proteinExistence type="inferred from homology"/>
<dbReference type="SUPFAM" id="SSF52833">
    <property type="entry name" value="Thioredoxin-like"/>
    <property type="match status" value="1"/>
</dbReference>
<protein>
    <recommendedName>
        <fullName evidence="4">Glutathione peroxidase</fullName>
    </recommendedName>
</protein>
<evidence type="ECO:0000256" key="4">
    <source>
        <dbReference type="RuleBase" id="RU000499"/>
    </source>
</evidence>
<dbReference type="CDD" id="cd00340">
    <property type="entry name" value="GSH_Peroxidase"/>
    <property type="match status" value="1"/>
</dbReference>
<dbReference type="GO" id="GO:0004601">
    <property type="term" value="F:peroxidase activity"/>
    <property type="evidence" value="ECO:0007669"/>
    <property type="project" value="UniProtKB-KW"/>
</dbReference>
<dbReference type="PANTHER" id="PTHR11592:SF78">
    <property type="entry name" value="GLUTATHIONE PEROXIDASE"/>
    <property type="match status" value="1"/>
</dbReference>
<dbReference type="EMBL" id="LN714485">
    <property type="protein sequence ID" value="CEL69084.1"/>
    <property type="molecule type" value="Genomic_DNA"/>
</dbReference>
<dbReference type="PANTHER" id="PTHR11592">
    <property type="entry name" value="GLUTATHIONE PEROXIDASE"/>
    <property type="match status" value="1"/>
</dbReference>
<accession>A0A0F7UGC2</accession>
<keyword evidence="2 4" id="KW-0575">Peroxidase</keyword>
<evidence type="ECO:0000256" key="2">
    <source>
        <dbReference type="ARBA" id="ARBA00022559"/>
    </source>
</evidence>
<evidence type="ECO:0000256" key="3">
    <source>
        <dbReference type="ARBA" id="ARBA00023002"/>
    </source>
</evidence>
<dbReference type="GO" id="GO:0006979">
    <property type="term" value="P:response to oxidative stress"/>
    <property type="evidence" value="ECO:0007669"/>
    <property type="project" value="InterPro"/>
</dbReference>
<reference evidence="5" key="1">
    <citation type="journal article" date="2015" name="PLoS ONE">
        <title>Comprehensive Evaluation of Toxoplasma gondii VEG and Neospora caninum LIV Genomes with Tachyzoite Stage Transcriptome and Proteome Defines Novel Transcript Features.</title>
        <authorList>
            <person name="Ramaprasad A."/>
            <person name="Mourier T."/>
            <person name="Naeem R."/>
            <person name="Malas T.B."/>
            <person name="Moussa E."/>
            <person name="Panigrahi A."/>
            <person name="Vermont S.J."/>
            <person name="Otto T.D."/>
            <person name="Wastling J."/>
            <person name="Pain A."/>
        </authorList>
    </citation>
    <scope>NUCLEOTIDE SEQUENCE</scope>
    <source>
        <strain evidence="5">Liverpool</strain>
    </source>
</reference>
<organism evidence="5">
    <name type="scientific">Neospora caninum (strain Liverpool)</name>
    <dbReference type="NCBI Taxonomy" id="572307"/>
    <lineage>
        <taxon>Eukaryota</taxon>
        <taxon>Sar</taxon>
        <taxon>Alveolata</taxon>
        <taxon>Apicomplexa</taxon>
        <taxon>Conoidasida</taxon>
        <taxon>Coccidia</taxon>
        <taxon>Eucoccidiorida</taxon>
        <taxon>Eimeriorina</taxon>
        <taxon>Sarcocystidae</taxon>
        <taxon>Neospora</taxon>
    </lineage>
</organism>
<gene>
    <name evidence="5" type="ORF">BN1204_048080</name>
</gene>
<dbReference type="Pfam" id="PF00255">
    <property type="entry name" value="GSHPx"/>
    <property type="match status" value="1"/>
</dbReference>
<dbReference type="PROSITE" id="PS51355">
    <property type="entry name" value="GLUTATHIONE_PEROXID_3"/>
    <property type="match status" value="1"/>
</dbReference>
<evidence type="ECO:0000313" key="5">
    <source>
        <dbReference type="EMBL" id="CEL69084.1"/>
    </source>
</evidence>
<dbReference type="InterPro" id="IPR000889">
    <property type="entry name" value="Glutathione_peroxidase"/>
</dbReference>
<evidence type="ECO:0000256" key="1">
    <source>
        <dbReference type="ARBA" id="ARBA00006926"/>
    </source>
</evidence>
<dbReference type="InterPro" id="IPR036249">
    <property type="entry name" value="Thioredoxin-like_sf"/>
</dbReference>
<dbReference type="AlphaFoldDB" id="A0A0F7UGC2"/>
<comment type="similarity">
    <text evidence="1 4">Belongs to the glutathione peroxidase family.</text>
</comment>
<keyword evidence="3 4" id="KW-0560">Oxidoreductase</keyword>
<dbReference type="PRINTS" id="PR01011">
    <property type="entry name" value="GLUTPROXDASE"/>
</dbReference>
<sequence>MLSACAASQVCVGQELLSNQLCLPRFCLATCFWALHHIFWPKKGITGKGRKCRESRAHESFDSGFGPLFLGKTLASTRSLFRFPFEPSHSTVSAPRERSAVRRCCDTIPSRHGLSRPRAALKCLSHFSFLRMGLGGSKATFSPESIPTSFSEIKFKDLYGVERSLGEWDGKVKIVVNVASNCGLTKGHNKEFFELREKIGAEHFEILAFPCRQFASQEFADIGETQQFCARVKIPFPVFTTSEVNGPDTNPAFLYCKWNSDSFYQPVKNSKNAKLSDIGWNYGKFLLDKDNGVYKYYGPRTKPLEMEQDIRKLLEGQAKGMKRDAAGELQPL</sequence>
<name>A0A0F7UGC2_NEOCL</name>